<dbReference type="InterPro" id="IPR011051">
    <property type="entry name" value="RmlC_Cupin_sf"/>
</dbReference>
<accession>N9BK70</accession>
<dbReference type="GeneID" id="56338262"/>
<dbReference type="RefSeq" id="WP_004979878.1">
    <property type="nucleotide sequence ID" value="NZ_KB849705.1"/>
</dbReference>
<evidence type="ECO:0000313" key="2">
    <source>
        <dbReference type="Proteomes" id="UP000018444"/>
    </source>
</evidence>
<dbReference type="EMBL" id="APPZ01000005">
    <property type="protein sequence ID" value="ENV73541.1"/>
    <property type="molecule type" value="Genomic_DNA"/>
</dbReference>
<organism evidence="1 2">
    <name type="scientific">Acinetobacter johnsonii ANC 3681</name>
    <dbReference type="NCBI Taxonomy" id="1217662"/>
    <lineage>
        <taxon>Bacteria</taxon>
        <taxon>Pseudomonadati</taxon>
        <taxon>Pseudomonadota</taxon>
        <taxon>Gammaproteobacteria</taxon>
        <taxon>Moraxellales</taxon>
        <taxon>Moraxellaceae</taxon>
        <taxon>Acinetobacter</taxon>
    </lineage>
</organism>
<evidence type="ECO:0000313" key="1">
    <source>
        <dbReference type="EMBL" id="ENV73541.1"/>
    </source>
</evidence>
<proteinExistence type="predicted"/>
<comment type="caution">
    <text evidence="1">The sequence shown here is derived from an EMBL/GenBank/DDBJ whole genome shotgun (WGS) entry which is preliminary data.</text>
</comment>
<gene>
    <name evidence="1" type="ORF">F946_01053</name>
</gene>
<dbReference type="HOGENOM" id="CLU_138967_0_0_6"/>
<dbReference type="Proteomes" id="UP000018444">
    <property type="component" value="Unassembled WGS sequence"/>
</dbReference>
<dbReference type="AlphaFoldDB" id="N9BK70"/>
<sequence>MNDVIPVEENILKRILENREHRTYIEVVKSIQNVMLKGISENHIDEVKPPVIHHFGPDIYMRQMDAKAGTLVVSKMHSTEHFNILLKGAVSLITEDGIKDVYAGQIMLSKAGTKRIGYFHEDSSWLTIHPTNETDVDQLEKDITIPEEEIDEFLESIGYSHKEFIA</sequence>
<dbReference type="PATRIC" id="fig|1217662.4.peg.1025"/>
<name>N9BK70_ACIJO</name>
<reference evidence="1 2" key="1">
    <citation type="submission" date="2013-02" db="EMBL/GenBank/DDBJ databases">
        <title>The Genome Sequence of Acinetobacter johnsonii ANC 3681.</title>
        <authorList>
            <consortium name="The Broad Institute Genome Sequencing Platform"/>
            <consortium name="The Broad Institute Genome Sequencing Center for Infectious Disease"/>
            <person name="Cerqueira G."/>
            <person name="Feldgarden M."/>
            <person name="Courvalin P."/>
            <person name="Perichon B."/>
            <person name="Grillot-Courvalin C."/>
            <person name="Clermont D."/>
            <person name="Rocha E."/>
            <person name="Yoon E.-J."/>
            <person name="Nemec A."/>
            <person name="Walker B."/>
            <person name="Young S.K."/>
            <person name="Zeng Q."/>
            <person name="Gargeya S."/>
            <person name="Fitzgerald M."/>
            <person name="Haas B."/>
            <person name="Abouelleil A."/>
            <person name="Alvarado L."/>
            <person name="Arachchi H.M."/>
            <person name="Berlin A.M."/>
            <person name="Chapman S.B."/>
            <person name="Dewar J."/>
            <person name="Goldberg J."/>
            <person name="Griggs A."/>
            <person name="Gujja S."/>
            <person name="Hansen M."/>
            <person name="Howarth C."/>
            <person name="Imamovic A."/>
            <person name="Larimer J."/>
            <person name="McCowan C."/>
            <person name="Murphy C."/>
            <person name="Neiman D."/>
            <person name="Pearson M."/>
            <person name="Priest M."/>
            <person name="Roberts A."/>
            <person name="Saif S."/>
            <person name="Shea T."/>
            <person name="Sisk P."/>
            <person name="Sykes S."/>
            <person name="Wortman J."/>
            <person name="Nusbaum C."/>
            <person name="Birren B."/>
        </authorList>
    </citation>
    <scope>NUCLEOTIDE SEQUENCE [LARGE SCALE GENOMIC DNA]</scope>
    <source>
        <strain evidence="1 2">ANC 3681</strain>
    </source>
</reference>
<dbReference type="SUPFAM" id="SSF51182">
    <property type="entry name" value="RmlC-like cupins"/>
    <property type="match status" value="1"/>
</dbReference>
<protein>
    <submittedName>
        <fullName evidence="1">Uncharacterized protein</fullName>
    </submittedName>
</protein>